<protein>
    <submittedName>
        <fullName evidence="2">Uncharacterized protein</fullName>
    </submittedName>
</protein>
<feature type="transmembrane region" description="Helical" evidence="1">
    <location>
        <begin position="33"/>
        <end position="51"/>
    </location>
</feature>
<evidence type="ECO:0000313" key="3">
    <source>
        <dbReference type="Proteomes" id="UP000251402"/>
    </source>
</evidence>
<keyword evidence="1" id="KW-0472">Membrane</keyword>
<evidence type="ECO:0000313" key="2">
    <source>
        <dbReference type="EMBL" id="QEM12207.1"/>
    </source>
</evidence>
<reference evidence="2" key="1">
    <citation type="submission" date="2019-08" db="EMBL/GenBank/DDBJ databases">
        <title>Comparative genome analysis confer to the adaptation heavy metal polluted environment.</title>
        <authorList>
            <person name="Li Y."/>
        </authorList>
    </citation>
    <scope>NUCLEOTIDE SEQUENCE [LARGE SCALE GENOMIC DNA]</scope>
    <source>
        <strain evidence="2">P1</strain>
    </source>
</reference>
<dbReference type="Proteomes" id="UP000251402">
    <property type="component" value="Chromosome"/>
</dbReference>
<dbReference type="KEGG" id="mrub:DEO27_020005"/>
<name>A0A5C1I1U3_9SPHI</name>
<organism evidence="2 3">
    <name type="scientific">Mucilaginibacter rubeus</name>
    <dbReference type="NCBI Taxonomy" id="2027860"/>
    <lineage>
        <taxon>Bacteria</taxon>
        <taxon>Pseudomonadati</taxon>
        <taxon>Bacteroidota</taxon>
        <taxon>Sphingobacteriia</taxon>
        <taxon>Sphingobacteriales</taxon>
        <taxon>Sphingobacteriaceae</taxon>
        <taxon>Mucilaginibacter</taxon>
    </lineage>
</organism>
<dbReference type="AlphaFoldDB" id="A0A5C1I1U3"/>
<feature type="transmembrane region" description="Helical" evidence="1">
    <location>
        <begin position="6"/>
        <end position="24"/>
    </location>
</feature>
<proteinExistence type="predicted"/>
<gene>
    <name evidence="2" type="ORF">DEO27_020005</name>
</gene>
<dbReference type="OrthoDB" id="799516at2"/>
<dbReference type="RefSeq" id="WP_112574793.1">
    <property type="nucleotide sequence ID" value="NZ_CP043450.1"/>
</dbReference>
<accession>A0A5C1I1U3</accession>
<keyword evidence="1" id="KW-0812">Transmembrane</keyword>
<keyword evidence="3" id="KW-1185">Reference proteome</keyword>
<dbReference type="EMBL" id="CP043450">
    <property type="protein sequence ID" value="QEM12207.1"/>
    <property type="molecule type" value="Genomic_DNA"/>
</dbReference>
<evidence type="ECO:0000256" key="1">
    <source>
        <dbReference type="SAM" id="Phobius"/>
    </source>
</evidence>
<sequence>MNASGYIFYIVFVIPLIAAMVWLIRQDKKKGKIGLIVLAALVVGVLIYVYLNREALNGIKP</sequence>
<keyword evidence="1" id="KW-1133">Transmembrane helix</keyword>